<evidence type="ECO:0000256" key="2">
    <source>
        <dbReference type="PROSITE-ProRule" id="PRU00335"/>
    </source>
</evidence>
<dbReference type="KEGG" id="nhu:H0264_09140"/>
<dbReference type="EMBL" id="CP059399">
    <property type="protein sequence ID" value="QLY32395.1"/>
    <property type="molecule type" value="Genomic_DNA"/>
</dbReference>
<dbReference type="AlphaFoldDB" id="A0A7D6VGT3"/>
<dbReference type="Proteomes" id="UP000515512">
    <property type="component" value="Chromosome"/>
</dbReference>
<dbReference type="GO" id="GO:0003700">
    <property type="term" value="F:DNA-binding transcription factor activity"/>
    <property type="evidence" value="ECO:0007669"/>
    <property type="project" value="TreeGrafter"/>
</dbReference>
<feature type="DNA-binding region" description="H-T-H motif" evidence="2">
    <location>
        <begin position="53"/>
        <end position="72"/>
    </location>
</feature>
<reference evidence="5 6" key="1">
    <citation type="submission" date="2020-07" db="EMBL/GenBank/DDBJ databases">
        <authorList>
            <person name="Zhuang K."/>
            <person name="Ran Y."/>
        </authorList>
    </citation>
    <scope>NUCLEOTIDE SEQUENCE [LARGE SCALE GENOMIC DNA]</scope>
    <source>
        <strain evidence="5 6">WCH-YHL-001</strain>
    </source>
</reference>
<organism evidence="5 6">
    <name type="scientific">Nocardia huaxiensis</name>
    <dbReference type="NCBI Taxonomy" id="2755382"/>
    <lineage>
        <taxon>Bacteria</taxon>
        <taxon>Bacillati</taxon>
        <taxon>Actinomycetota</taxon>
        <taxon>Actinomycetes</taxon>
        <taxon>Mycobacteriales</taxon>
        <taxon>Nocardiaceae</taxon>
        <taxon>Nocardia</taxon>
    </lineage>
</organism>
<dbReference type="RefSeq" id="WP_181583561.1">
    <property type="nucleotide sequence ID" value="NZ_CP059399.1"/>
</dbReference>
<dbReference type="SUPFAM" id="SSF46689">
    <property type="entry name" value="Homeodomain-like"/>
    <property type="match status" value="2"/>
</dbReference>
<evidence type="ECO:0000313" key="6">
    <source>
        <dbReference type="Proteomes" id="UP000515512"/>
    </source>
</evidence>
<accession>A0A7D6VGT3</accession>
<dbReference type="Gene3D" id="1.10.10.60">
    <property type="entry name" value="Homeodomain-like"/>
    <property type="match status" value="2"/>
</dbReference>
<dbReference type="Pfam" id="PF00440">
    <property type="entry name" value="TetR_N"/>
    <property type="match status" value="2"/>
</dbReference>
<feature type="domain" description="HTH tetR-type" evidence="4">
    <location>
        <begin position="233"/>
        <end position="294"/>
    </location>
</feature>
<evidence type="ECO:0000256" key="1">
    <source>
        <dbReference type="ARBA" id="ARBA00023125"/>
    </source>
</evidence>
<evidence type="ECO:0000256" key="3">
    <source>
        <dbReference type="SAM" id="MobiDB-lite"/>
    </source>
</evidence>
<feature type="domain" description="HTH tetR-type" evidence="4">
    <location>
        <begin position="30"/>
        <end position="90"/>
    </location>
</feature>
<dbReference type="InterPro" id="IPR050109">
    <property type="entry name" value="HTH-type_TetR-like_transc_reg"/>
</dbReference>
<comment type="caution">
    <text evidence="2">Lacks conserved residue(s) required for the propagation of feature annotation.</text>
</comment>
<name>A0A7D6VGT3_9NOCA</name>
<evidence type="ECO:0000313" key="5">
    <source>
        <dbReference type="EMBL" id="QLY32395.1"/>
    </source>
</evidence>
<dbReference type="InterPro" id="IPR009057">
    <property type="entry name" value="Homeodomain-like_sf"/>
</dbReference>
<dbReference type="Gene3D" id="1.10.357.10">
    <property type="entry name" value="Tetracycline Repressor, domain 2"/>
    <property type="match status" value="2"/>
</dbReference>
<dbReference type="InterPro" id="IPR001647">
    <property type="entry name" value="HTH_TetR"/>
</dbReference>
<dbReference type="PANTHER" id="PTHR30055">
    <property type="entry name" value="HTH-TYPE TRANSCRIPTIONAL REGULATOR RUTR"/>
    <property type="match status" value="1"/>
</dbReference>
<feature type="region of interest" description="Disordered" evidence="3">
    <location>
        <begin position="1"/>
        <end position="22"/>
    </location>
</feature>
<proteinExistence type="predicted"/>
<evidence type="ECO:0000259" key="4">
    <source>
        <dbReference type="PROSITE" id="PS50977"/>
    </source>
</evidence>
<feature type="compositionally biased region" description="Basic and acidic residues" evidence="3">
    <location>
        <begin position="1"/>
        <end position="16"/>
    </location>
</feature>
<dbReference type="PROSITE" id="PS50977">
    <property type="entry name" value="HTH_TETR_2"/>
    <property type="match status" value="2"/>
</dbReference>
<keyword evidence="1 2" id="KW-0238">DNA-binding</keyword>
<sequence length="421" mass="46404">MNVEERRPAGSTRDDAPQPAEQRVIRRRPKNRRAQIAATSAAAFGSLGYHGVSMEDIATRLGISSAALYRHYPSKYALFREELLRLGTLTVESATPPPESEGLTPAQRLDAVLDKVIAETIANRATVTLVRWEQRYLDDADRQTLENQFAQALRSLRELIKAVRPELDGHDRAVRAVALLSIVSSIGDHHAALPVKSLTALLHSACRELIAAERMGIEYTETAAPRAVEIPQSFKHELLLKKAVELFHERGYPNVSVEDIAAAADLSAASAVYRYYRSKSDLLAAAFRRAADRVSGAIGPAVSSSSSPAEALTKLVDLYVAGSFAERELTYVYYAEFGHVSPEERTMLRNVQRLIVAEWVRLLVAVRPELSEGEARILVQAAFGLVVDLGRAFHDDQRMCPQDRVIRLMEVTLFGATAPAP</sequence>
<dbReference type="PANTHER" id="PTHR30055:SF237">
    <property type="entry name" value="TRANSCRIPTIONAL REPRESSOR MCE3R"/>
    <property type="match status" value="1"/>
</dbReference>
<keyword evidence="6" id="KW-1185">Reference proteome</keyword>
<gene>
    <name evidence="5" type="ORF">H0264_09140</name>
</gene>
<dbReference type="GO" id="GO:0000976">
    <property type="term" value="F:transcription cis-regulatory region binding"/>
    <property type="evidence" value="ECO:0007669"/>
    <property type="project" value="TreeGrafter"/>
</dbReference>
<protein>
    <submittedName>
        <fullName evidence="5">TetR family transcriptional regulator</fullName>
    </submittedName>
</protein>